<sequence length="211" mass="22857">MPPLGHSPLLPEQTPQATRPSCWQQLCRGWSRDQLLQLILLVLGIALLVGGLLLPLLTMLQKSTLDEDGLWVGLANFGTYFDSPHLGRTIGNTLWLGVLITALVVTIAFGYAYALTRTCMPGKSLFRLIGLIPLLMPSLLPAISLVYWFGNQGIAKGLLGGESIYGPIGIVIGLGFWCFPHALMILITALGQSDARLYEASRVLGSSGWRT</sequence>
<name>A0A2H9TZV2_9GAMM</name>
<evidence type="ECO:0000259" key="6">
    <source>
        <dbReference type="PROSITE" id="PS50928"/>
    </source>
</evidence>
<evidence type="ECO:0000256" key="5">
    <source>
        <dbReference type="SAM" id="Phobius"/>
    </source>
</evidence>
<dbReference type="PANTHER" id="PTHR43496">
    <property type="entry name" value="PROTEIN LPLB"/>
    <property type="match status" value="1"/>
</dbReference>
<dbReference type="InterPro" id="IPR000515">
    <property type="entry name" value="MetI-like"/>
</dbReference>
<dbReference type="PROSITE" id="PS50928">
    <property type="entry name" value="ABC_TM1"/>
    <property type="match status" value="1"/>
</dbReference>
<keyword evidence="4 5" id="KW-0472">Membrane</keyword>
<dbReference type="GO" id="GO:0055085">
    <property type="term" value="P:transmembrane transport"/>
    <property type="evidence" value="ECO:0007669"/>
    <property type="project" value="InterPro"/>
</dbReference>
<dbReference type="SUPFAM" id="SSF161098">
    <property type="entry name" value="MetI-like"/>
    <property type="match status" value="1"/>
</dbReference>
<keyword evidence="8" id="KW-1185">Reference proteome</keyword>
<dbReference type="GO" id="GO:0005886">
    <property type="term" value="C:plasma membrane"/>
    <property type="evidence" value="ECO:0007669"/>
    <property type="project" value="UniProtKB-SubCell"/>
</dbReference>
<feature type="domain" description="ABC transmembrane type-1" evidence="6">
    <location>
        <begin position="90"/>
        <end position="211"/>
    </location>
</feature>
<feature type="transmembrane region" description="Helical" evidence="5">
    <location>
        <begin position="125"/>
        <end position="149"/>
    </location>
</feature>
<protein>
    <submittedName>
        <fullName evidence="7">Putative 2-aminoethylphosphonate ABC transporter permease subunit</fullName>
    </submittedName>
</protein>
<feature type="transmembrane region" description="Helical" evidence="5">
    <location>
        <begin position="164"/>
        <end position="187"/>
    </location>
</feature>
<evidence type="ECO:0000313" key="8">
    <source>
        <dbReference type="Proteomes" id="UP000235861"/>
    </source>
</evidence>
<evidence type="ECO:0000256" key="3">
    <source>
        <dbReference type="ARBA" id="ARBA00022989"/>
    </source>
</evidence>
<dbReference type="InterPro" id="IPR035906">
    <property type="entry name" value="MetI-like_sf"/>
</dbReference>
<keyword evidence="3 5" id="KW-1133">Transmembrane helix</keyword>
<dbReference type="AlphaFoldDB" id="A0A2H9TZV2"/>
<evidence type="ECO:0000256" key="1">
    <source>
        <dbReference type="ARBA" id="ARBA00004651"/>
    </source>
</evidence>
<comment type="caution">
    <text evidence="7">The sequence shown here is derived from an EMBL/GenBank/DDBJ whole genome shotgun (WGS) entry which is preliminary data.</text>
</comment>
<dbReference type="Proteomes" id="UP000235861">
    <property type="component" value="Unassembled WGS sequence"/>
</dbReference>
<proteinExistence type="predicted"/>
<comment type="subcellular location">
    <subcellularLocation>
        <location evidence="1">Cell membrane</location>
        <topology evidence="1">Multi-pass membrane protein</topology>
    </subcellularLocation>
</comment>
<evidence type="ECO:0000256" key="2">
    <source>
        <dbReference type="ARBA" id="ARBA00022692"/>
    </source>
</evidence>
<keyword evidence="2 5" id="KW-0812">Transmembrane</keyword>
<organism evidence="7 8">
    <name type="scientific">Aeromonas cavernicola</name>
    <dbReference type="NCBI Taxonomy" id="1006623"/>
    <lineage>
        <taxon>Bacteria</taxon>
        <taxon>Pseudomonadati</taxon>
        <taxon>Pseudomonadota</taxon>
        <taxon>Gammaproteobacteria</taxon>
        <taxon>Aeromonadales</taxon>
        <taxon>Aeromonadaceae</taxon>
        <taxon>Aeromonas</taxon>
    </lineage>
</organism>
<dbReference type="EMBL" id="PGGC01000289">
    <property type="protein sequence ID" value="PJG57326.1"/>
    <property type="molecule type" value="Genomic_DNA"/>
</dbReference>
<feature type="non-terminal residue" evidence="7">
    <location>
        <position position="211"/>
    </location>
</feature>
<gene>
    <name evidence="7" type="ORF">CUC53_18625</name>
</gene>
<evidence type="ECO:0000313" key="7">
    <source>
        <dbReference type="EMBL" id="PJG57326.1"/>
    </source>
</evidence>
<reference evidence="7 8" key="1">
    <citation type="submission" date="2017-11" db="EMBL/GenBank/DDBJ databases">
        <title>Draft genome sequence of environmental isolate Aeromonas cavernicola sp. nov. MDC 2508.</title>
        <authorList>
            <person name="Colston S.M."/>
            <person name="Navarro A."/>
            <person name="Martinez-Murcia A.J."/>
            <person name="Graf J."/>
        </authorList>
    </citation>
    <scope>NUCLEOTIDE SEQUENCE [LARGE SCALE GENOMIC DNA]</scope>
    <source>
        <strain evidence="7 8">MDC 2508</strain>
    </source>
</reference>
<accession>A0A2H9TZV2</accession>
<dbReference type="CDD" id="cd06261">
    <property type="entry name" value="TM_PBP2"/>
    <property type="match status" value="1"/>
</dbReference>
<dbReference type="Gene3D" id="1.10.3720.10">
    <property type="entry name" value="MetI-like"/>
    <property type="match status" value="1"/>
</dbReference>
<feature type="transmembrane region" description="Helical" evidence="5">
    <location>
        <begin position="94"/>
        <end position="113"/>
    </location>
</feature>
<dbReference type="OrthoDB" id="9785347at2"/>
<dbReference type="PANTHER" id="PTHR43496:SF1">
    <property type="entry name" value="POLYGALACTURONAN_RHAMNOGALACTURONAN TRANSPORT SYSTEM PERMEASE PROTEIN YTEP"/>
    <property type="match status" value="1"/>
</dbReference>
<feature type="transmembrane region" description="Helical" evidence="5">
    <location>
        <begin position="38"/>
        <end position="60"/>
    </location>
</feature>
<evidence type="ECO:0000256" key="4">
    <source>
        <dbReference type="ARBA" id="ARBA00023136"/>
    </source>
</evidence>